<feature type="non-terminal residue" evidence="1">
    <location>
        <position position="83"/>
    </location>
</feature>
<dbReference type="Pfam" id="PF14224">
    <property type="entry name" value="DUF4331"/>
    <property type="match status" value="1"/>
</dbReference>
<dbReference type="OrthoDB" id="9791748at2"/>
<keyword evidence="2" id="KW-1185">Reference proteome</keyword>
<gene>
    <name evidence="1" type="ORF">C7C45_33145</name>
</gene>
<evidence type="ECO:0000313" key="1">
    <source>
        <dbReference type="EMBL" id="PYC61753.1"/>
    </source>
</evidence>
<organism evidence="1 2">
    <name type="scientific">Micromonospora arborensis</name>
    <dbReference type="NCBI Taxonomy" id="2116518"/>
    <lineage>
        <taxon>Bacteria</taxon>
        <taxon>Bacillati</taxon>
        <taxon>Actinomycetota</taxon>
        <taxon>Actinomycetes</taxon>
        <taxon>Micromonosporales</taxon>
        <taxon>Micromonosporaceae</taxon>
        <taxon>Micromonospora</taxon>
    </lineage>
</organism>
<accession>A0A318NJB4</accession>
<reference evidence="1 2" key="1">
    <citation type="submission" date="2018-03" db="EMBL/GenBank/DDBJ databases">
        <title>Bioinformatic expansion and discovery of thiopeptide antibiotics.</title>
        <authorList>
            <person name="Schwalen C.J."/>
            <person name="Hudson G.A."/>
            <person name="Mitchell D.A."/>
        </authorList>
    </citation>
    <scope>NUCLEOTIDE SEQUENCE [LARGE SCALE GENOMIC DNA]</scope>
    <source>
        <strain evidence="1 2">NRRL 8041</strain>
    </source>
</reference>
<dbReference type="InterPro" id="IPR025566">
    <property type="entry name" value="DUF4331"/>
</dbReference>
<dbReference type="EMBL" id="PYBV01000135">
    <property type="protein sequence ID" value="PYC61753.1"/>
    <property type="molecule type" value="Genomic_DNA"/>
</dbReference>
<evidence type="ECO:0000313" key="2">
    <source>
        <dbReference type="Proteomes" id="UP000248333"/>
    </source>
</evidence>
<name>A0A318NJB4_9ACTN</name>
<sequence length="83" mass="9189">RCPPRATLVPYATTFPSTLNANDVPWQLPCGGANFFEFGGDVRDEIHIDNDGDGRPDVTYRFEVTTEITNPNSVLYNTVPIDS</sequence>
<comment type="caution">
    <text evidence="1">The sequence shown here is derived from an EMBL/GenBank/DDBJ whole genome shotgun (WGS) entry which is preliminary data.</text>
</comment>
<dbReference type="AlphaFoldDB" id="A0A318NJB4"/>
<feature type="non-terminal residue" evidence="1">
    <location>
        <position position="1"/>
    </location>
</feature>
<dbReference type="Proteomes" id="UP000248333">
    <property type="component" value="Unassembled WGS sequence"/>
</dbReference>
<protein>
    <submittedName>
        <fullName evidence="1">Uncharacterized protein</fullName>
    </submittedName>
</protein>
<proteinExistence type="predicted"/>